<dbReference type="Pfam" id="PF07729">
    <property type="entry name" value="FCD"/>
    <property type="match status" value="1"/>
</dbReference>
<evidence type="ECO:0000256" key="3">
    <source>
        <dbReference type="ARBA" id="ARBA00023163"/>
    </source>
</evidence>
<name>A0A4Q9FWY3_9RHOB</name>
<evidence type="ECO:0000256" key="1">
    <source>
        <dbReference type="ARBA" id="ARBA00023015"/>
    </source>
</evidence>
<dbReference type="Gene3D" id="1.20.120.530">
    <property type="entry name" value="GntR ligand-binding domain-like"/>
    <property type="match status" value="1"/>
</dbReference>
<keyword evidence="3" id="KW-0804">Transcription</keyword>
<proteinExistence type="predicted"/>
<dbReference type="SMART" id="SM00895">
    <property type="entry name" value="FCD"/>
    <property type="match status" value="1"/>
</dbReference>
<dbReference type="AlphaFoldDB" id="A0A4Q9FWY3"/>
<evidence type="ECO:0000256" key="2">
    <source>
        <dbReference type="ARBA" id="ARBA00023125"/>
    </source>
</evidence>
<dbReference type="PANTHER" id="PTHR43537">
    <property type="entry name" value="TRANSCRIPTIONAL REGULATOR, GNTR FAMILY"/>
    <property type="match status" value="1"/>
</dbReference>
<dbReference type="GO" id="GO:0003700">
    <property type="term" value="F:DNA-binding transcription factor activity"/>
    <property type="evidence" value="ECO:0007669"/>
    <property type="project" value="InterPro"/>
</dbReference>
<evidence type="ECO:0000313" key="5">
    <source>
        <dbReference type="EMBL" id="TBN38324.1"/>
    </source>
</evidence>
<gene>
    <name evidence="5" type="ORF">EYE42_12910</name>
</gene>
<sequence length="244" mass="27186">MRPEGNHPAVFGRSRSFEMHPIATAPSRAEQVYTAIRDSICDGKMTPGTHLVQEELAAQLGVSRQPVQQALLLLKNERLVVEVGARGLYVAPLNPDDVIHHYQIRIVLDQLAARLVTERAAASSPWAAELRRRGEEILIEGEAARNRHSAPDAVSHDVRFHSFIYEMSGNPFIADTASAHWNYLRRVMIAVLLHAERGKIVWHQHREILDALLAGDPAASERLAAHHVIGAQNALLRTLSEREL</sequence>
<dbReference type="Pfam" id="PF00392">
    <property type="entry name" value="GntR"/>
    <property type="match status" value="1"/>
</dbReference>
<evidence type="ECO:0000259" key="4">
    <source>
        <dbReference type="PROSITE" id="PS50949"/>
    </source>
</evidence>
<dbReference type="PROSITE" id="PS50949">
    <property type="entry name" value="HTH_GNTR"/>
    <property type="match status" value="1"/>
</dbReference>
<dbReference type="SMART" id="SM00345">
    <property type="entry name" value="HTH_GNTR"/>
    <property type="match status" value="1"/>
</dbReference>
<dbReference type="EMBL" id="SISK01000010">
    <property type="protein sequence ID" value="TBN38324.1"/>
    <property type="molecule type" value="Genomic_DNA"/>
</dbReference>
<dbReference type="InterPro" id="IPR036388">
    <property type="entry name" value="WH-like_DNA-bd_sf"/>
</dbReference>
<keyword evidence="2" id="KW-0238">DNA-binding</keyword>
<dbReference type="InterPro" id="IPR036390">
    <property type="entry name" value="WH_DNA-bd_sf"/>
</dbReference>
<dbReference type="InterPro" id="IPR008920">
    <property type="entry name" value="TF_FadR/GntR_C"/>
</dbReference>
<organism evidence="5 6">
    <name type="scientific">Paracoccus subflavus</name>
    <dbReference type="NCBI Taxonomy" id="2528244"/>
    <lineage>
        <taxon>Bacteria</taxon>
        <taxon>Pseudomonadati</taxon>
        <taxon>Pseudomonadota</taxon>
        <taxon>Alphaproteobacteria</taxon>
        <taxon>Rhodobacterales</taxon>
        <taxon>Paracoccaceae</taxon>
        <taxon>Paracoccus</taxon>
    </lineage>
</organism>
<dbReference type="GO" id="GO:0003677">
    <property type="term" value="F:DNA binding"/>
    <property type="evidence" value="ECO:0007669"/>
    <property type="project" value="UniProtKB-KW"/>
</dbReference>
<accession>A0A4Q9FWY3</accession>
<comment type="caution">
    <text evidence="5">The sequence shown here is derived from an EMBL/GenBank/DDBJ whole genome shotgun (WGS) entry which is preliminary data.</text>
</comment>
<dbReference type="InterPro" id="IPR000524">
    <property type="entry name" value="Tscrpt_reg_HTH_GntR"/>
</dbReference>
<protein>
    <submittedName>
        <fullName evidence="5">GntR family transcriptional regulator</fullName>
    </submittedName>
</protein>
<dbReference type="Proteomes" id="UP000293520">
    <property type="component" value="Unassembled WGS sequence"/>
</dbReference>
<dbReference type="SUPFAM" id="SSF48008">
    <property type="entry name" value="GntR ligand-binding domain-like"/>
    <property type="match status" value="1"/>
</dbReference>
<feature type="domain" description="HTH gntR-type" evidence="4">
    <location>
        <begin position="26"/>
        <end position="93"/>
    </location>
</feature>
<evidence type="ECO:0000313" key="6">
    <source>
        <dbReference type="Proteomes" id="UP000293520"/>
    </source>
</evidence>
<dbReference type="Gene3D" id="1.10.10.10">
    <property type="entry name" value="Winged helix-like DNA-binding domain superfamily/Winged helix DNA-binding domain"/>
    <property type="match status" value="1"/>
</dbReference>
<keyword evidence="6" id="KW-1185">Reference proteome</keyword>
<dbReference type="InterPro" id="IPR011711">
    <property type="entry name" value="GntR_C"/>
</dbReference>
<dbReference type="PANTHER" id="PTHR43537:SF45">
    <property type="entry name" value="GNTR FAMILY REGULATORY PROTEIN"/>
    <property type="match status" value="1"/>
</dbReference>
<dbReference type="SUPFAM" id="SSF46785">
    <property type="entry name" value="Winged helix' DNA-binding domain"/>
    <property type="match status" value="1"/>
</dbReference>
<keyword evidence="1" id="KW-0805">Transcription regulation</keyword>
<reference evidence="5 6" key="1">
    <citation type="submission" date="2019-02" db="EMBL/GenBank/DDBJ databases">
        <title>Paracoccus subflavus sp. nov., isolated from marine sediment of the Pacific Ocean.</title>
        <authorList>
            <person name="Zhang G."/>
        </authorList>
    </citation>
    <scope>NUCLEOTIDE SEQUENCE [LARGE SCALE GENOMIC DNA]</scope>
    <source>
        <strain evidence="5 6">GY0581</strain>
    </source>
</reference>
<dbReference type="CDD" id="cd07377">
    <property type="entry name" value="WHTH_GntR"/>
    <property type="match status" value="1"/>
</dbReference>
<dbReference type="OrthoDB" id="9028214at2"/>